<dbReference type="RefSeq" id="WP_187332535.1">
    <property type="nucleotide sequence ID" value="NZ_CP060490.1"/>
</dbReference>
<keyword evidence="4 6" id="KW-1133">Transmembrane helix</keyword>
<gene>
    <name evidence="8" type="ORF">H8790_10955</name>
</gene>
<dbReference type="Pfam" id="PF03553">
    <property type="entry name" value="Na_H_antiporter"/>
    <property type="match status" value="1"/>
</dbReference>
<comment type="subcellular location">
    <subcellularLocation>
        <location evidence="1">Cell membrane</location>
        <topology evidence="1">Multi-pass membrane protein</topology>
    </subcellularLocation>
</comment>
<feature type="transmembrane region" description="Helical" evidence="6">
    <location>
        <begin position="103"/>
        <end position="127"/>
    </location>
</feature>
<evidence type="ECO:0000256" key="4">
    <source>
        <dbReference type="ARBA" id="ARBA00022989"/>
    </source>
</evidence>
<dbReference type="InterPro" id="IPR018461">
    <property type="entry name" value="Na/H_Antiport_NhaC-like_C"/>
</dbReference>
<proteinExistence type="predicted"/>
<feature type="transmembrane region" description="Helical" evidence="6">
    <location>
        <begin position="182"/>
        <end position="204"/>
    </location>
</feature>
<feature type="transmembrane region" description="Helical" evidence="6">
    <location>
        <begin position="246"/>
        <end position="263"/>
    </location>
</feature>
<keyword evidence="2" id="KW-1003">Cell membrane</keyword>
<sequence>MLDNILAFLPVAFLIVYAVRTKKMAEAMVLAALLAMVLLHRTDFLSGTIGDLYDALADPSYHFVLLIMMGFGGMITLLQKSGALLGFRDKLLKVAAGPKRTMALAWAMALLLFVDEYLNALTVSFSVRDLADRHRIPREHLAFQAQGMACSLCLVIPFSSWTAFIVGLMSEQGMDFGDYLAAIPYMFFPLLMILVCLLLGMGLFPKVGQLKRAYERVEGGGPVLVEGESGPALVDLAPQGEVEKSSALNAVIPLVTLVVGVLICDKDMIHGLVLALLAQLVMYVGQRLMSIDAFFECFFEGAKSMTPLAIVVCFSFVLSQANRELGLFDLLIQGAQYALPPVLVPVVAFVTVGLTTFAVGGCWVVMTVAIPVFLPIALAVGASATVVVAAVMSGICLGYCLCFYADAVFMTMTGTGVPNMDIIRTMMPYALGLSAVTILGYLLCGLLGLG</sequence>
<protein>
    <recommendedName>
        <fullName evidence="7">Na+/H+ antiporter NhaC-like C-terminal domain-containing protein</fullName>
    </recommendedName>
</protein>
<accession>A0A7G9B324</accession>
<keyword evidence="9" id="KW-1185">Reference proteome</keyword>
<dbReference type="Proteomes" id="UP000515960">
    <property type="component" value="Chromosome"/>
</dbReference>
<evidence type="ECO:0000256" key="5">
    <source>
        <dbReference type="ARBA" id="ARBA00023136"/>
    </source>
</evidence>
<feature type="transmembrane region" description="Helical" evidence="6">
    <location>
        <begin position="342"/>
        <end position="366"/>
    </location>
</feature>
<dbReference type="GO" id="GO:0005886">
    <property type="term" value="C:plasma membrane"/>
    <property type="evidence" value="ECO:0007669"/>
    <property type="project" value="UniProtKB-SubCell"/>
</dbReference>
<name>A0A7G9B324_9FIRM</name>
<dbReference type="PANTHER" id="PTHR43478">
    <property type="entry name" value="NA+/H+ ANTIPORTER-RELATED"/>
    <property type="match status" value="1"/>
</dbReference>
<evidence type="ECO:0000256" key="6">
    <source>
        <dbReference type="SAM" id="Phobius"/>
    </source>
</evidence>
<dbReference type="AlphaFoldDB" id="A0A7G9B324"/>
<evidence type="ECO:0000256" key="2">
    <source>
        <dbReference type="ARBA" id="ARBA00022475"/>
    </source>
</evidence>
<feature type="transmembrane region" description="Helical" evidence="6">
    <location>
        <begin position="426"/>
        <end position="449"/>
    </location>
</feature>
<evidence type="ECO:0000313" key="8">
    <source>
        <dbReference type="EMBL" id="QNL43955.1"/>
    </source>
</evidence>
<feature type="transmembrane region" description="Helical" evidence="6">
    <location>
        <begin position="269"/>
        <end position="285"/>
    </location>
</feature>
<evidence type="ECO:0000256" key="3">
    <source>
        <dbReference type="ARBA" id="ARBA00022692"/>
    </source>
</evidence>
<evidence type="ECO:0000256" key="1">
    <source>
        <dbReference type="ARBA" id="ARBA00004651"/>
    </source>
</evidence>
<dbReference type="KEGG" id="ohi:H8790_10955"/>
<dbReference type="PANTHER" id="PTHR43478:SF1">
    <property type="entry name" value="NA+_H+ ANTIPORTER NHAC-LIKE C-TERMINAL DOMAIN-CONTAINING PROTEIN"/>
    <property type="match status" value="1"/>
</dbReference>
<keyword evidence="3 6" id="KW-0812">Transmembrane</keyword>
<keyword evidence="5 6" id="KW-0472">Membrane</keyword>
<feature type="transmembrane region" description="Helical" evidence="6">
    <location>
        <begin position="61"/>
        <end position="83"/>
    </location>
</feature>
<feature type="domain" description="Na+/H+ antiporter NhaC-like C-terminal" evidence="7">
    <location>
        <begin position="153"/>
        <end position="446"/>
    </location>
</feature>
<reference evidence="8 9" key="1">
    <citation type="submission" date="2020-08" db="EMBL/GenBank/DDBJ databases">
        <authorList>
            <person name="Liu C."/>
            <person name="Sun Q."/>
        </authorList>
    </citation>
    <scope>NUCLEOTIDE SEQUENCE [LARGE SCALE GENOMIC DNA]</scope>
    <source>
        <strain evidence="8 9">NSJ-62</strain>
    </source>
</reference>
<feature type="transmembrane region" description="Helical" evidence="6">
    <location>
        <begin position="373"/>
        <end position="406"/>
    </location>
</feature>
<evidence type="ECO:0000259" key="7">
    <source>
        <dbReference type="Pfam" id="PF03553"/>
    </source>
</evidence>
<organism evidence="8 9">
    <name type="scientific">Oscillibacter hominis</name>
    <dbReference type="NCBI Taxonomy" id="2763056"/>
    <lineage>
        <taxon>Bacteria</taxon>
        <taxon>Bacillati</taxon>
        <taxon>Bacillota</taxon>
        <taxon>Clostridia</taxon>
        <taxon>Eubacteriales</taxon>
        <taxon>Oscillospiraceae</taxon>
        <taxon>Oscillibacter</taxon>
    </lineage>
</organism>
<evidence type="ECO:0000313" key="9">
    <source>
        <dbReference type="Proteomes" id="UP000515960"/>
    </source>
</evidence>
<dbReference type="EMBL" id="CP060490">
    <property type="protein sequence ID" value="QNL43955.1"/>
    <property type="molecule type" value="Genomic_DNA"/>
</dbReference>
<feature type="transmembrane region" description="Helical" evidence="6">
    <location>
        <begin position="148"/>
        <end position="170"/>
    </location>
</feature>